<feature type="non-terminal residue" evidence="1">
    <location>
        <position position="1"/>
    </location>
</feature>
<dbReference type="AlphaFoldDB" id="A0A227H8C0"/>
<feature type="non-terminal residue" evidence="1">
    <location>
        <position position="75"/>
    </location>
</feature>
<comment type="caution">
    <text evidence="1">The sequence shown here is derived from an EMBL/GenBank/DDBJ whole genome shotgun (WGS) entry which is preliminary data.</text>
</comment>
<dbReference type="Gene3D" id="2.40.40.20">
    <property type="match status" value="1"/>
</dbReference>
<name>A0A227H8C0_VIBPH</name>
<gene>
    <name evidence="1" type="ORF">CA163_39595</name>
</gene>
<evidence type="ECO:0000313" key="2">
    <source>
        <dbReference type="Proteomes" id="UP000214596"/>
    </source>
</evidence>
<reference evidence="1 2" key="1">
    <citation type="journal article" date="2017" name="Appl. Environ. Microbiol.">
        <title>Parallel evolution of two clades of a major Atlantic endemic Vibrio parahaemolyticus pathogen lineage by independent acquisition of related pathogenicity islands.</title>
        <authorList>
            <person name="Xu F."/>
            <person name="Gonzalez-Escalona N."/>
            <person name="Drees K.P."/>
            <person name="Sebra R.P."/>
            <person name="Cooper V.S."/>
            <person name="Jones S.H."/>
            <person name="Whistler C.A."/>
        </authorList>
    </citation>
    <scope>NUCLEOTIDE SEQUENCE [LARGE SCALE GENOMIC DNA]</scope>
    <source>
        <strain evidence="1 2">MAVP-3</strain>
    </source>
</reference>
<sequence length="75" mass="8787">VWTFPDRVPLHREPLYTPRRDLVTDYPTWDDKDAIFRVPTLYKSIQEQDKSGEYPIVLTSGRLVEYEGGGEETRS</sequence>
<evidence type="ECO:0000313" key="1">
    <source>
        <dbReference type="EMBL" id="OXE02176.1"/>
    </source>
</evidence>
<dbReference type="EMBL" id="NIXT01005601">
    <property type="protein sequence ID" value="OXE02176.1"/>
    <property type="molecule type" value="Genomic_DNA"/>
</dbReference>
<protein>
    <submittedName>
        <fullName evidence="1">Uncharacterized protein</fullName>
    </submittedName>
</protein>
<accession>A0A227H8C0</accession>
<organism evidence="1 2">
    <name type="scientific">Vibrio parahaemolyticus</name>
    <dbReference type="NCBI Taxonomy" id="670"/>
    <lineage>
        <taxon>Bacteria</taxon>
        <taxon>Pseudomonadati</taxon>
        <taxon>Pseudomonadota</taxon>
        <taxon>Gammaproteobacteria</taxon>
        <taxon>Vibrionales</taxon>
        <taxon>Vibrionaceae</taxon>
        <taxon>Vibrio</taxon>
    </lineage>
</organism>
<proteinExistence type="predicted"/>
<dbReference type="Proteomes" id="UP000214596">
    <property type="component" value="Unassembled WGS sequence"/>
</dbReference>